<accession>T1KCR3</accession>
<dbReference type="InterPro" id="IPR047021">
    <property type="entry name" value="REXO1/3/4-like"/>
</dbReference>
<feature type="region of interest" description="Disordered" evidence="7">
    <location>
        <begin position="70"/>
        <end position="227"/>
    </location>
</feature>
<dbReference type="InterPro" id="IPR013520">
    <property type="entry name" value="Ribonucl_H"/>
</dbReference>
<evidence type="ECO:0000256" key="5">
    <source>
        <dbReference type="ARBA" id="ARBA00022839"/>
    </source>
</evidence>
<evidence type="ECO:0000313" key="9">
    <source>
        <dbReference type="EnsemblMetazoa" id="tetur09g00190.1"/>
    </source>
</evidence>
<dbReference type="Gene3D" id="3.30.420.10">
    <property type="entry name" value="Ribonuclease H-like superfamily/Ribonuclease H"/>
    <property type="match status" value="1"/>
</dbReference>
<dbReference type="InterPro" id="IPR031736">
    <property type="entry name" value="REXO1-like_dom"/>
</dbReference>
<keyword evidence="6" id="KW-0539">Nucleus</keyword>
<evidence type="ECO:0000256" key="2">
    <source>
        <dbReference type="ARBA" id="ARBA00006357"/>
    </source>
</evidence>
<dbReference type="AlphaFoldDB" id="T1KCR3"/>
<keyword evidence="3" id="KW-0540">Nuclease</keyword>
<keyword evidence="10" id="KW-1185">Reference proteome</keyword>
<feature type="compositionally biased region" description="Polar residues" evidence="7">
    <location>
        <begin position="76"/>
        <end position="91"/>
    </location>
</feature>
<dbReference type="GO" id="GO:0004527">
    <property type="term" value="F:exonuclease activity"/>
    <property type="evidence" value="ECO:0007669"/>
    <property type="project" value="UniProtKB-KW"/>
</dbReference>
<dbReference type="Pfam" id="PF15870">
    <property type="entry name" value="EloA-BP1"/>
    <property type="match status" value="1"/>
</dbReference>
<evidence type="ECO:0000256" key="1">
    <source>
        <dbReference type="ARBA" id="ARBA00004123"/>
    </source>
</evidence>
<feature type="compositionally biased region" description="Low complexity" evidence="7">
    <location>
        <begin position="157"/>
        <end position="179"/>
    </location>
</feature>
<dbReference type="EnsemblMetazoa" id="tetur09g00190.1">
    <property type="protein sequence ID" value="tetur09g00190.1"/>
    <property type="gene ID" value="tetur09g00190"/>
</dbReference>
<organism evidence="9 10">
    <name type="scientific">Tetranychus urticae</name>
    <name type="common">Two-spotted spider mite</name>
    <dbReference type="NCBI Taxonomy" id="32264"/>
    <lineage>
        <taxon>Eukaryota</taxon>
        <taxon>Metazoa</taxon>
        <taxon>Ecdysozoa</taxon>
        <taxon>Arthropoda</taxon>
        <taxon>Chelicerata</taxon>
        <taxon>Arachnida</taxon>
        <taxon>Acari</taxon>
        <taxon>Acariformes</taxon>
        <taxon>Trombidiformes</taxon>
        <taxon>Prostigmata</taxon>
        <taxon>Eleutherengona</taxon>
        <taxon>Raphignathae</taxon>
        <taxon>Tetranychoidea</taxon>
        <taxon>Tetranychidae</taxon>
        <taxon>Tetranychus</taxon>
    </lineage>
</organism>
<dbReference type="GO" id="GO:0005634">
    <property type="term" value="C:nucleus"/>
    <property type="evidence" value="ECO:0007669"/>
    <property type="project" value="UniProtKB-SubCell"/>
</dbReference>
<evidence type="ECO:0000256" key="4">
    <source>
        <dbReference type="ARBA" id="ARBA00022801"/>
    </source>
</evidence>
<dbReference type="InterPro" id="IPR034922">
    <property type="entry name" value="REX1-like_exo"/>
</dbReference>
<dbReference type="FunFam" id="3.30.420.10:FF:000019">
    <property type="entry name" value="RNA exonuclease NEF-sp"/>
    <property type="match status" value="1"/>
</dbReference>
<reference evidence="10" key="1">
    <citation type="submission" date="2011-08" db="EMBL/GenBank/DDBJ databases">
        <authorList>
            <person name="Rombauts S."/>
        </authorList>
    </citation>
    <scope>NUCLEOTIDE SEQUENCE</scope>
    <source>
        <strain evidence="10">London</strain>
    </source>
</reference>
<feature type="region of interest" description="Disordered" evidence="7">
    <location>
        <begin position="283"/>
        <end position="305"/>
    </location>
</feature>
<dbReference type="GO" id="GO:0003676">
    <property type="term" value="F:nucleic acid binding"/>
    <property type="evidence" value="ECO:0007669"/>
    <property type="project" value="InterPro"/>
</dbReference>
<feature type="compositionally biased region" description="Basic and acidic residues" evidence="7">
    <location>
        <begin position="92"/>
        <end position="109"/>
    </location>
</feature>
<dbReference type="CDD" id="cd06145">
    <property type="entry name" value="REX1_like"/>
    <property type="match status" value="1"/>
</dbReference>
<dbReference type="SUPFAM" id="SSF53098">
    <property type="entry name" value="Ribonuclease H-like"/>
    <property type="match status" value="1"/>
</dbReference>
<evidence type="ECO:0000313" key="10">
    <source>
        <dbReference type="Proteomes" id="UP000015104"/>
    </source>
</evidence>
<feature type="region of interest" description="Disordered" evidence="7">
    <location>
        <begin position="373"/>
        <end position="405"/>
    </location>
</feature>
<comment type="similarity">
    <text evidence="2">Belongs to the REXO1/REXO3 family.</text>
</comment>
<comment type="subcellular location">
    <subcellularLocation>
        <location evidence="1">Nucleus</location>
    </subcellularLocation>
</comment>
<feature type="compositionally biased region" description="Low complexity" evidence="7">
    <location>
        <begin position="375"/>
        <end position="394"/>
    </location>
</feature>
<evidence type="ECO:0000256" key="3">
    <source>
        <dbReference type="ARBA" id="ARBA00022722"/>
    </source>
</evidence>
<sequence length="737" mass="81664">MPIPEYKPTPIAELRKRKASELSNSNEPLVKVKKEPIDDECDIIATIVGDKANASEKEFKDKTKEINKESIKDKASNQLNGKLNKTKTQPTVKEELKKKKLSKDSKTDLTKSINKSTSEEKKLPPTKESVKSSSSKNPCTTPSSTKLNHDGTKKSVKVSATKSDDSASSSLTSQSSTVDTSKKSPSKLVADSQKKDDLAELLESPPTEDELNQVSVAKKSRVAHSGPSELTMKLSMAKKPVKLTPSQIMFNRFNDLASKESINEPLNDANAKKRIAHNSIIKTSSSPSTAQKATPALPTKRRPVIPNEFGGKIPMAIRTRYLNNFIDELLKFTSEDESYSRGLLEEKTIYTRSTSKNVYLNLAVNTIKRIRNEANAKNSNSSSPSTPQTPTKSADGSIGNRPVSHEMILNGPHAEGCSIEKRRVSISVQDLSDAQLYTALKRYIMSINKLSEYGYPRPDPQVKGKAILPPSDAKCKNNFSSSRRICHRCMKNFAVDEFGYPLSLETCVYHSGRLWNERFNRSIEKKYSCCKGDSSTGGCCSGKSHVVDGTCHPNYLMGYVHTGPKAADSNGFFGIYALDCEMSYTTVGLELTRVSVIDHKLKCVYESLVKPDNPVLDYNTKFSGIKEGDLDKVEVSLKDVQQKLLALIGDKTILIGHSLESDLKALKIIHDTVIDTAEVFPHRRGLPYKRALRTLMVEFLQSIIQNDVDGHDSQEDAVACMKLMLWKVSQDLSKVKR</sequence>
<dbReference type="HOGENOM" id="CLU_022453_5_2_1"/>
<evidence type="ECO:0000256" key="6">
    <source>
        <dbReference type="ARBA" id="ARBA00023242"/>
    </source>
</evidence>
<evidence type="ECO:0000259" key="8">
    <source>
        <dbReference type="SMART" id="SM00479"/>
    </source>
</evidence>
<reference evidence="9" key="2">
    <citation type="submission" date="2015-06" db="UniProtKB">
        <authorList>
            <consortium name="EnsemblMetazoa"/>
        </authorList>
    </citation>
    <scope>IDENTIFICATION</scope>
</reference>
<dbReference type="InterPro" id="IPR012337">
    <property type="entry name" value="RNaseH-like_sf"/>
</dbReference>
<dbReference type="eggNOG" id="KOG2248">
    <property type="taxonomic scope" value="Eukaryota"/>
</dbReference>
<keyword evidence="4" id="KW-0378">Hydrolase</keyword>
<dbReference type="EMBL" id="CAEY01001996">
    <property type="status" value="NOT_ANNOTATED_CDS"/>
    <property type="molecule type" value="Genomic_DNA"/>
</dbReference>
<evidence type="ECO:0000256" key="7">
    <source>
        <dbReference type="SAM" id="MobiDB-lite"/>
    </source>
</evidence>
<feature type="compositionally biased region" description="Polar residues" evidence="7">
    <location>
        <begin position="283"/>
        <end position="292"/>
    </location>
</feature>
<name>T1KCR3_TETUR</name>
<dbReference type="InterPro" id="IPR036397">
    <property type="entry name" value="RNaseH_sf"/>
</dbReference>
<dbReference type="Proteomes" id="UP000015104">
    <property type="component" value="Unassembled WGS sequence"/>
</dbReference>
<feature type="domain" description="Exonuclease" evidence="8">
    <location>
        <begin position="574"/>
        <end position="733"/>
    </location>
</feature>
<dbReference type="SMART" id="SM00479">
    <property type="entry name" value="EXOIII"/>
    <property type="match status" value="1"/>
</dbReference>
<dbReference type="PANTHER" id="PTHR12801:SF115">
    <property type="entry name" value="FI18136P1-RELATED"/>
    <property type="match status" value="1"/>
</dbReference>
<feature type="compositionally biased region" description="Basic and acidic residues" evidence="7">
    <location>
        <begin position="117"/>
        <end position="130"/>
    </location>
</feature>
<keyword evidence="5" id="KW-0269">Exonuclease</keyword>
<dbReference type="STRING" id="32264.T1KCR3"/>
<proteinExistence type="inferred from homology"/>
<dbReference type="PANTHER" id="PTHR12801">
    <property type="entry name" value="RNA EXONUCLEASE REXO1 / RECO3 FAMILY MEMBER-RELATED"/>
    <property type="match status" value="1"/>
</dbReference>
<feature type="compositionally biased region" description="Polar residues" evidence="7">
    <location>
        <begin position="131"/>
        <end position="146"/>
    </location>
</feature>
<protein>
    <recommendedName>
        <fullName evidence="8">Exonuclease domain-containing protein</fullName>
    </recommendedName>
</protein>